<organism evidence="1">
    <name type="scientific">Salmonella enterica</name>
    <name type="common">Salmonella choleraesuis</name>
    <dbReference type="NCBI Taxonomy" id="28901"/>
    <lineage>
        <taxon>Bacteria</taxon>
        <taxon>Pseudomonadati</taxon>
        <taxon>Pseudomonadota</taxon>
        <taxon>Gammaproteobacteria</taxon>
        <taxon>Enterobacterales</taxon>
        <taxon>Enterobacteriaceae</taxon>
        <taxon>Salmonella</taxon>
    </lineage>
</organism>
<gene>
    <name evidence="1" type="ORF">G8M86_001068</name>
</gene>
<sequence length="165" mass="18721">MPVTNEQRAFWSQKNPAAEFDTVTFSHPAFSAPVRLVANVYSDMMFNGNVYRACSMEVDKPEQGKDPVSSIGVKFSRPQVGDEFKSIIRAMDPFDWLAAPITLQLQQFTEDEPNAALQDWTLYVTEDGIRISRDTLQIQASDDNPMILNMSQVYDLERYPGLAYI</sequence>
<proteinExistence type="predicted"/>
<evidence type="ECO:0000313" key="1">
    <source>
        <dbReference type="EMBL" id="HAF4525732.1"/>
    </source>
</evidence>
<reference evidence="1" key="2">
    <citation type="submission" date="2020-02" db="EMBL/GenBank/DDBJ databases">
        <authorList>
            <consortium name="NCBI Pathogen Detection Project"/>
        </authorList>
    </citation>
    <scope>NUCLEOTIDE SEQUENCE</scope>
    <source>
        <strain evidence="1">MA.AU170 KAK-R</strain>
    </source>
</reference>
<accession>A0A747KCR2</accession>
<dbReference type="EMBL" id="DAAVGD010000001">
    <property type="protein sequence ID" value="HAF4525732.1"/>
    <property type="molecule type" value="Genomic_DNA"/>
</dbReference>
<reference evidence="1" key="1">
    <citation type="journal article" date="2018" name="Genome Biol.">
        <title>SKESA: strategic k-mer extension for scrupulous assemblies.</title>
        <authorList>
            <person name="Souvorov A."/>
            <person name="Agarwala R."/>
            <person name="Lipman D.J."/>
        </authorList>
    </citation>
    <scope>NUCLEOTIDE SEQUENCE</scope>
    <source>
        <strain evidence="1">MA.AU170 KAK-R</strain>
    </source>
</reference>
<name>A0A747KCR2_SALER</name>
<evidence type="ECO:0008006" key="2">
    <source>
        <dbReference type="Google" id="ProtNLM"/>
    </source>
</evidence>
<protein>
    <recommendedName>
        <fullName evidence="2">DUF1833 domain-containing protein</fullName>
    </recommendedName>
</protein>
<comment type="caution">
    <text evidence="1">The sequence shown here is derived from an EMBL/GenBank/DDBJ whole genome shotgun (WGS) entry which is preliminary data.</text>
</comment>
<dbReference type="AlphaFoldDB" id="A0A747KCR2"/>